<proteinExistence type="predicted"/>
<keyword evidence="1" id="KW-0808">Transferase</keyword>
<dbReference type="Proteomes" id="UP001289645">
    <property type="component" value="Unassembled WGS sequence"/>
</dbReference>
<accession>A0ACC6MDR8</accession>
<sequence>MTTADQGTEPKGNSGTEPKGNAGTGSAGTSGAESSGKSDKDHWEQRYAQRERIWSGRVNARLAEVVADTSPGRALDLGCGEGADTMWLAERGWHVVGVDISETALSRAAADADARGLSDRVDFVQANLSETFPQGRFDLVSAQFLHSMVHLDRDPIFAAAARAVVPGGTLLIVDHGAPPPWADPAAHDHVFPGVEEVLDAIDLADGPWERVRVEAVDRDAVGPDGQPAVLTDNVIVLRRVR</sequence>
<protein>
    <submittedName>
        <fullName evidence="1">Methyltransferase domain-containing protein</fullName>
    </submittedName>
</protein>
<reference evidence="1 2" key="1">
    <citation type="journal article" date="2021" name="Chemosphere">
        <title>Bioballs carrying a syntrophic Rhodococcus and Mycolicibacterium consortium for simultaneous sorption and biodegradation of fuel oil in contaminated freshwater.</title>
        <authorList>
            <person name="Naloka K."/>
            <person name="Polrit D."/>
            <person name="Muangchinda C."/>
            <person name="Thoetkiattikul H."/>
            <person name="Pinyakong O."/>
        </authorList>
    </citation>
    <scope>NUCLEOTIDE SEQUENCE [LARGE SCALE GENOMIC DNA]</scope>
    <source>
        <strain evidence="1 2">J101</strain>
    </source>
</reference>
<evidence type="ECO:0000313" key="2">
    <source>
        <dbReference type="Proteomes" id="UP001289645"/>
    </source>
</evidence>
<gene>
    <name evidence="1" type="ORF">OHX15_06270</name>
</gene>
<dbReference type="EMBL" id="JAOXLN010000004">
    <property type="protein sequence ID" value="MDZ5084988.1"/>
    <property type="molecule type" value="Genomic_DNA"/>
</dbReference>
<keyword evidence="2" id="KW-1185">Reference proteome</keyword>
<organism evidence="1 2">
    <name type="scientific">Mycolicibacterium parafortuitum</name>
    <name type="common">Mycobacterium parafortuitum</name>
    <dbReference type="NCBI Taxonomy" id="39692"/>
    <lineage>
        <taxon>Bacteria</taxon>
        <taxon>Bacillati</taxon>
        <taxon>Actinomycetota</taxon>
        <taxon>Actinomycetes</taxon>
        <taxon>Mycobacteriales</taxon>
        <taxon>Mycobacteriaceae</taxon>
        <taxon>Mycolicibacterium</taxon>
    </lineage>
</organism>
<name>A0ACC6MDR8_MYCPF</name>
<comment type="caution">
    <text evidence="1">The sequence shown here is derived from an EMBL/GenBank/DDBJ whole genome shotgun (WGS) entry which is preliminary data.</text>
</comment>
<keyword evidence="1" id="KW-0489">Methyltransferase</keyword>
<evidence type="ECO:0000313" key="1">
    <source>
        <dbReference type="EMBL" id="MDZ5084988.1"/>
    </source>
</evidence>